<dbReference type="Gene3D" id="3.30.565.10">
    <property type="entry name" value="Histidine kinase-like ATPase, C-terminal domain"/>
    <property type="match status" value="1"/>
</dbReference>
<evidence type="ECO:0000259" key="6">
    <source>
        <dbReference type="PROSITE" id="PS50109"/>
    </source>
</evidence>
<evidence type="ECO:0000256" key="1">
    <source>
        <dbReference type="ARBA" id="ARBA00000085"/>
    </source>
</evidence>
<dbReference type="SUPFAM" id="SSF55874">
    <property type="entry name" value="ATPase domain of HSP90 chaperone/DNA topoisomerase II/histidine kinase"/>
    <property type="match status" value="1"/>
</dbReference>
<gene>
    <name evidence="8" type="ordered locus">TK0635</name>
</gene>
<dbReference type="PROSITE" id="PS50109">
    <property type="entry name" value="HIS_KIN"/>
    <property type="match status" value="1"/>
</dbReference>
<dbReference type="CDD" id="cd00731">
    <property type="entry name" value="CheA_reg"/>
    <property type="match status" value="1"/>
</dbReference>
<feature type="domain" description="CheW-like" evidence="7">
    <location>
        <begin position="97"/>
        <end position="229"/>
    </location>
</feature>
<protein>
    <recommendedName>
        <fullName evidence="2">histidine kinase</fullName>
        <ecNumber evidence="2">2.7.13.3</ecNumber>
    </recommendedName>
</protein>
<dbReference type="InterPro" id="IPR004358">
    <property type="entry name" value="Sig_transdc_His_kin-like_C"/>
</dbReference>
<reference evidence="8 9" key="1">
    <citation type="journal article" date="2005" name="Genome Res.">
        <title>Complete genome sequence of the hyperthermophilic archaeon Thermococcus kodakaraensis KOD1 and comparison with Pyrococcus genomes.</title>
        <authorList>
            <person name="Fukui T."/>
            <person name="Atomi H."/>
            <person name="Kanai T."/>
            <person name="Matsumi R."/>
            <person name="Fujiwara S."/>
            <person name="Imanaka T."/>
        </authorList>
    </citation>
    <scope>NUCLEOTIDE SEQUENCE [LARGE SCALE GENOMIC DNA]</scope>
    <source>
        <strain evidence="9">ATCC BAA-918 / JCM 12380 / KOD1</strain>
    </source>
</reference>
<dbReference type="PROSITE" id="PS50851">
    <property type="entry name" value="CHEW"/>
    <property type="match status" value="1"/>
</dbReference>
<dbReference type="AlphaFoldDB" id="Q5JF93"/>
<dbReference type="STRING" id="69014.TK0635"/>
<dbReference type="InterPro" id="IPR003594">
    <property type="entry name" value="HATPase_dom"/>
</dbReference>
<keyword evidence="9" id="KW-1185">Reference proteome</keyword>
<feature type="domain" description="Histidine kinase" evidence="6">
    <location>
        <begin position="1"/>
        <end position="95"/>
    </location>
</feature>
<dbReference type="PRINTS" id="PR00344">
    <property type="entry name" value="BCTRLSENSOR"/>
</dbReference>
<dbReference type="KEGG" id="tko:TK0635"/>
<sequence>MRDDGRGIDPEKVKRKAIEKGLISPEQAAELSDEEAINLIFLPGFSTAEKVTDVSGRGVGMDVVQDVIKALNGSISVKTEVGKGTTFILKLPISMAIIQALLIKVMDEIYAVPINNILETIEVKRSDLKSIGGREVIVLRGEIIPIVSLHELFGLPDSESEEFPAIIVDLGAQKLAIKVDELLHKKDIVIKSLGKALSSVKGFAGATILGDGSVILIIDINSLLGGIGGGL</sequence>
<evidence type="ECO:0000256" key="2">
    <source>
        <dbReference type="ARBA" id="ARBA00012438"/>
    </source>
</evidence>
<dbReference type="Gene3D" id="2.30.30.40">
    <property type="entry name" value="SH3 Domains"/>
    <property type="match status" value="1"/>
</dbReference>
<keyword evidence="4" id="KW-0808">Transferase</keyword>
<dbReference type="EC" id="2.7.13.3" evidence="2"/>
<evidence type="ECO:0000313" key="8">
    <source>
        <dbReference type="EMBL" id="BAD84824.1"/>
    </source>
</evidence>
<dbReference type="PATRIC" id="fig|69014.16.peg.616"/>
<evidence type="ECO:0000256" key="4">
    <source>
        <dbReference type="ARBA" id="ARBA00022679"/>
    </source>
</evidence>
<dbReference type="InterPro" id="IPR051315">
    <property type="entry name" value="Bact_Chemotaxis_CheA"/>
</dbReference>
<evidence type="ECO:0000256" key="3">
    <source>
        <dbReference type="ARBA" id="ARBA00022553"/>
    </source>
</evidence>
<dbReference type="HOGENOM" id="CLU_000650_3_0_2"/>
<name>Q5JF93_THEKO</name>
<dbReference type="Pfam" id="PF01584">
    <property type="entry name" value="CheW"/>
    <property type="match status" value="1"/>
</dbReference>
<keyword evidence="3" id="KW-0597">Phosphoprotein</keyword>
<dbReference type="Pfam" id="PF02518">
    <property type="entry name" value="HATPase_c"/>
    <property type="match status" value="1"/>
</dbReference>
<dbReference type="InParanoid" id="Q5JF93"/>
<dbReference type="InterPro" id="IPR036890">
    <property type="entry name" value="HATPase_C_sf"/>
</dbReference>
<dbReference type="PANTHER" id="PTHR43395">
    <property type="entry name" value="SENSOR HISTIDINE KINASE CHEA"/>
    <property type="match status" value="1"/>
</dbReference>
<dbReference type="GO" id="GO:0007165">
    <property type="term" value="P:signal transduction"/>
    <property type="evidence" value="ECO:0007669"/>
    <property type="project" value="InterPro"/>
</dbReference>
<evidence type="ECO:0000256" key="5">
    <source>
        <dbReference type="ARBA" id="ARBA00022777"/>
    </source>
</evidence>
<dbReference type="eggNOG" id="arCOG04403">
    <property type="taxonomic scope" value="Archaea"/>
</dbReference>
<dbReference type="GO" id="GO:0006935">
    <property type="term" value="P:chemotaxis"/>
    <property type="evidence" value="ECO:0007669"/>
    <property type="project" value="InterPro"/>
</dbReference>
<keyword evidence="5 8" id="KW-0418">Kinase</keyword>
<dbReference type="EMBL" id="AP006878">
    <property type="protein sequence ID" value="BAD84824.1"/>
    <property type="molecule type" value="Genomic_DNA"/>
</dbReference>
<dbReference type="InterPro" id="IPR036061">
    <property type="entry name" value="CheW-like_dom_sf"/>
</dbReference>
<dbReference type="EnsemblBacteria" id="BAD84824">
    <property type="protein sequence ID" value="BAD84824"/>
    <property type="gene ID" value="TK0635"/>
</dbReference>
<dbReference type="PANTHER" id="PTHR43395:SF1">
    <property type="entry name" value="CHEMOTAXIS PROTEIN CHEA"/>
    <property type="match status" value="1"/>
</dbReference>
<dbReference type="InterPro" id="IPR005467">
    <property type="entry name" value="His_kinase_dom"/>
</dbReference>
<dbReference type="SUPFAM" id="SSF50341">
    <property type="entry name" value="CheW-like"/>
    <property type="match status" value="1"/>
</dbReference>
<dbReference type="PhylomeDB" id="Q5JF93"/>
<dbReference type="GO" id="GO:0004673">
    <property type="term" value="F:protein histidine kinase activity"/>
    <property type="evidence" value="ECO:0007669"/>
    <property type="project" value="UniProtKB-EC"/>
</dbReference>
<dbReference type="InterPro" id="IPR002545">
    <property type="entry name" value="CheW-lke_dom"/>
</dbReference>
<organism evidence="8 9">
    <name type="scientific">Thermococcus kodakarensis (strain ATCC BAA-918 / JCM 12380 / KOD1)</name>
    <name type="common">Pyrococcus kodakaraensis (strain KOD1)</name>
    <dbReference type="NCBI Taxonomy" id="69014"/>
    <lineage>
        <taxon>Archaea</taxon>
        <taxon>Methanobacteriati</taxon>
        <taxon>Methanobacteriota</taxon>
        <taxon>Thermococci</taxon>
        <taxon>Thermococcales</taxon>
        <taxon>Thermococcaceae</taxon>
        <taxon>Thermococcus</taxon>
    </lineage>
</organism>
<comment type="catalytic activity">
    <reaction evidence="1">
        <text>ATP + protein L-histidine = ADP + protein N-phospho-L-histidine.</text>
        <dbReference type="EC" id="2.7.13.3"/>
    </reaction>
</comment>
<accession>Q5JF93</accession>
<dbReference type="SMART" id="SM00260">
    <property type="entry name" value="CheW"/>
    <property type="match status" value="1"/>
</dbReference>
<evidence type="ECO:0000259" key="7">
    <source>
        <dbReference type="PROSITE" id="PS50851"/>
    </source>
</evidence>
<dbReference type="Proteomes" id="UP000000536">
    <property type="component" value="Chromosome"/>
</dbReference>
<dbReference type="FunFam" id="3.30.565.10:FF:000016">
    <property type="entry name" value="Chemotaxis protein CheA, putative"/>
    <property type="match status" value="1"/>
</dbReference>
<proteinExistence type="predicted"/>
<evidence type="ECO:0000313" key="9">
    <source>
        <dbReference type="Proteomes" id="UP000000536"/>
    </source>
</evidence>